<protein>
    <submittedName>
        <fullName evidence="2">Uncharacterized protein</fullName>
    </submittedName>
</protein>
<feature type="region of interest" description="Disordered" evidence="1">
    <location>
        <begin position="59"/>
        <end position="151"/>
    </location>
</feature>
<feature type="compositionally biased region" description="Basic and acidic residues" evidence="1">
    <location>
        <begin position="1"/>
        <end position="12"/>
    </location>
</feature>
<gene>
    <name evidence="2" type="ORF">TELCIR_13624</name>
</gene>
<dbReference type="AlphaFoldDB" id="A0A2G9U3H1"/>
<proteinExistence type="predicted"/>
<feature type="compositionally biased region" description="Basic and acidic residues" evidence="1">
    <location>
        <begin position="107"/>
        <end position="129"/>
    </location>
</feature>
<dbReference type="EMBL" id="KZ349627">
    <property type="protein sequence ID" value="PIO64735.1"/>
    <property type="molecule type" value="Genomic_DNA"/>
</dbReference>
<feature type="compositionally biased region" description="Basic and acidic residues" evidence="1">
    <location>
        <begin position="59"/>
        <end position="70"/>
    </location>
</feature>
<reference evidence="2 3" key="1">
    <citation type="submission" date="2015-09" db="EMBL/GenBank/DDBJ databases">
        <title>Draft genome of the parasitic nematode Teladorsagia circumcincta isolate WARC Sus (inbred).</title>
        <authorList>
            <person name="Mitreva M."/>
        </authorList>
    </citation>
    <scope>NUCLEOTIDE SEQUENCE [LARGE SCALE GENOMIC DNA]</scope>
    <source>
        <strain evidence="2 3">S</strain>
    </source>
</reference>
<keyword evidence="3" id="KW-1185">Reference proteome</keyword>
<sequence>MHDEGASRERSSTYKFKGNVQPRGIVIGSGQETVNDTVNLQAPNKEAVKRETKVVRHVMVDGVREKEKVTTKTNVKEPTTSKKSSSKSKSKSSSKSKSKSSKSRKSGSKEVKKDKKSSTDVRGSSERKSKTPKAGDAPGSSHTPTFNVVEE</sequence>
<feature type="region of interest" description="Disordered" evidence="1">
    <location>
        <begin position="1"/>
        <end position="20"/>
    </location>
</feature>
<accession>A0A2G9U3H1</accession>
<evidence type="ECO:0000256" key="1">
    <source>
        <dbReference type="SAM" id="MobiDB-lite"/>
    </source>
</evidence>
<feature type="non-terminal residue" evidence="2">
    <location>
        <position position="151"/>
    </location>
</feature>
<feature type="compositionally biased region" description="Low complexity" evidence="1">
    <location>
        <begin position="71"/>
        <end position="83"/>
    </location>
</feature>
<organism evidence="2 3">
    <name type="scientific">Teladorsagia circumcincta</name>
    <name type="common">Brown stomach worm</name>
    <name type="synonym">Ostertagia circumcincta</name>
    <dbReference type="NCBI Taxonomy" id="45464"/>
    <lineage>
        <taxon>Eukaryota</taxon>
        <taxon>Metazoa</taxon>
        <taxon>Ecdysozoa</taxon>
        <taxon>Nematoda</taxon>
        <taxon>Chromadorea</taxon>
        <taxon>Rhabditida</taxon>
        <taxon>Rhabditina</taxon>
        <taxon>Rhabditomorpha</taxon>
        <taxon>Strongyloidea</taxon>
        <taxon>Trichostrongylidae</taxon>
        <taxon>Teladorsagia</taxon>
    </lineage>
</organism>
<evidence type="ECO:0000313" key="2">
    <source>
        <dbReference type="EMBL" id="PIO64735.1"/>
    </source>
</evidence>
<feature type="compositionally biased region" description="Polar residues" evidence="1">
    <location>
        <begin position="140"/>
        <end position="151"/>
    </location>
</feature>
<name>A0A2G9U3H1_TELCI</name>
<evidence type="ECO:0000313" key="3">
    <source>
        <dbReference type="Proteomes" id="UP000230423"/>
    </source>
</evidence>
<dbReference type="Proteomes" id="UP000230423">
    <property type="component" value="Unassembled WGS sequence"/>
</dbReference>
<feature type="compositionally biased region" description="Basic residues" evidence="1">
    <location>
        <begin position="84"/>
        <end position="106"/>
    </location>
</feature>
<dbReference type="OrthoDB" id="5869723at2759"/>